<evidence type="ECO:0000313" key="2">
    <source>
        <dbReference type="Proteomes" id="UP000789570"/>
    </source>
</evidence>
<keyword evidence="2" id="KW-1185">Reference proteome</keyword>
<dbReference type="SUPFAM" id="SSF52058">
    <property type="entry name" value="L domain-like"/>
    <property type="match status" value="1"/>
</dbReference>
<accession>A0A9N9D484</accession>
<name>A0A9N9D484_9GLOM</name>
<comment type="caution">
    <text evidence="1">The sequence shown here is derived from an EMBL/GenBank/DDBJ whole genome shotgun (WGS) entry which is preliminary data.</text>
</comment>
<dbReference type="EMBL" id="CAJVPQ010003235">
    <property type="protein sequence ID" value="CAG8621852.1"/>
    <property type="molecule type" value="Genomic_DNA"/>
</dbReference>
<reference evidence="1" key="1">
    <citation type="submission" date="2021-06" db="EMBL/GenBank/DDBJ databases">
        <authorList>
            <person name="Kallberg Y."/>
            <person name="Tangrot J."/>
            <person name="Rosling A."/>
        </authorList>
    </citation>
    <scope>NUCLEOTIDE SEQUENCE</scope>
    <source>
        <strain evidence="1">UK204</strain>
    </source>
</reference>
<dbReference type="OrthoDB" id="2436309at2759"/>
<gene>
    <name evidence="1" type="ORF">FCALED_LOCUS9596</name>
</gene>
<dbReference type="Proteomes" id="UP000789570">
    <property type="component" value="Unassembled WGS sequence"/>
</dbReference>
<sequence>MPNTTTTSTAAHLATILMNPITTQYAIPNMNIHNPRLVDAKLIKLNLNNRFMTLLSLSHNQRWGFRSVDDSTKLEELTVHSYDTRLKEKWDARSMKNVVLIDLQENNLHSLNAYIKAINAIVNPNIPSKKRHKINEIFISLTAMKILEARLCHFPLGFNTLHRPDPFQYCDASNSEVEDLENNTLCDDDDESEPIEYVACVLEEALRKFQQQ</sequence>
<dbReference type="AlphaFoldDB" id="A0A9N9D484"/>
<protein>
    <submittedName>
        <fullName evidence="1">442_t:CDS:1</fullName>
    </submittedName>
</protein>
<organism evidence="1 2">
    <name type="scientific">Funneliformis caledonium</name>
    <dbReference type="NCBI Taxonomy" id="1117310"/>
    <lineage>
        <taxon>Eukaryota</taxon>
        <taxon>Fungi</taxon>
        <taxon>Fungi incertae sedis</taxon>
        <taxon>Mucoromycota</taxon>
        <taxon>Glomeromycotina</taxon>
        <taxon>Glomeromycetes</taxon>
        <taxon>Glomerales</taxon>
        <taxon>Glomeraceae</taxon>
        <taxon>Funneliformis</taxon>
    </lineage>
</organism>
<proteinExistence type="predicted"/>
<evidence type="ECO:0000313" key="1">
    <source>
        <dbReference type="EMBL" id="CAG8621852.1"/>
    </source>
</evidence>